<keyword evidence="13" id="KW-0511">Multifunctional enzyme</keyword>
<name>A0A840QRY9_9BACI</name>
<dbReference type="Proteomes" id="UP000551878">
    <property type="component" value="Unassembled WGS sequence"/>
</dbReference>
<evidence type="ECO:0000256" key="1">
    <source>
        <dbReference type="ARBA" id="ARBA00004236"/>
    </source>
</evidence>
<evidence type="ECO:0000256" key="6">
    <source>
        <dbReference type="ARBA" id="ARBA00022670"/>
    </source>
</evidence>
<dbReference type="InterPro" id="IPR036950">
    <property type="entry name" value="PBP_transglycosylase"/>
</dbReference>
<dbReference type="EMBL" id="JACHHB010000010">
    <property type="protein sequence ID" value="MBB5174125.1"/>
    <property type="molecule type" value="Genomic_DNA"/>
</dbReference>
<dbReference type="Pfam" id="PF00912">
    <property type="entry name" value="Transgly"/>
    <property type="match status" value="1"/>
</dbReference>
<evidence type="ECO:0000256" key="3">
    <source>
        <dbReference type="ARBA" id="ARBA00007739"/>
    </source>
</evidence>
<accession>A0A840QRY9</accession>
<keyword evidence="10" id="KW-0133">Cell shape</keyword>
<dbReference type="FunFam" id="1.10.3810.10:FF:000001">
    <property type="entry name" value="Penicillin-binding protein 1A"/>
    <property type="match status" value="1"/>
</dbReference>
<evidence type="ECO:0000256" key="18">
    <source>
        <dbReference type="SAM" id="Phobius"/>
    </source>
</evidence>
<evidence type="ECO:0000259" key="19">
    <source>
        <dbReference type="Pfam" id="PF00905"/>
    </source>
</evidence>
<keyword evidence="18" id="KW-0812">Transmembrane</keyword>
<comment type="catalytic activity">
    <reaction evidence="16">
        <text>[GlcNAc-(1-&gt;4)-Mur2Ac(oyl-L-Ala-gamma-D-Glu-L-Lys-D-Ala-D-Ala)](n)-di-trans,octa-cis-undecaprenyl diphosphate + beta-D-GlcNAc-(1-&gt;4)-Mur2Ac(oyl-L-Ala-gamma-D-Glu-L-Lys-D-Ala-D-Ala)-di-trans,octa-cis-undecaprenyl diphosphate = [GlcNAc-(1-&gt;4)-Mur2Ac(oyl-L-Ala-gamma-D-Glu-L-Lys-D-Ala-D-Ala)](n+1)-di-trans,octa-cis-undecaprenyl diphosphate + di-trans,octa-cis-undecaprenyl diphosphate + H(+)</text>
        <dbReference type="Rhea" id="RHEA:23708"/>
        <dbReference type="Rhea" id="RHEA-COMP:9602"/>
        <dbReference type="Rhea" id="RHEA-COMP:9603"/>
        <dbReference type="ChEBI" id="CHEBI:15378"/>
        <dbReference type="ChEBI" id="CHEBI:58405"/>
        <dbReference type="ChEBI" id="CHEBI:60033"/>
        <dbReference type="ChEBI" id="CHEBI:78435"/>
        <dbReference type="EC" id="2.4.99.28"/>
    </reaction>
</comment>
<keyword evidence="11" id="KW-0573">Peptidoglycan synthesis</keyword>
<feature type="domain" description="Glycosyl transferase family 51" evidence="20">
    <location>
        <begin position="63"/>
        <end position="237"/>
    </location>
</feature>
<gene>
    <name evidence="21" type="ORF">HNQ41_002319</name>
</gene>
<evidence type="ECO:0000256" key="11">
    <source>
        <dbReference type="ARBA" id="ARBA00022984"/>
    </source>
</evidence>
<dbReference type="GO" id="GO:0006508">
    <property type="term" value="P:proteolysis"/>
    <property type="evidence" value="ECO:0007669"/>
    <property type="project" value="UniProtKB-KW"/>
</dbReference>
<comment type="similarity">
    <text evidence="2">In the C-terminal section; belongs to the transpeptidase family.</text>
</comment>
<keyword evidence="5" id="KW-0121">Carboxypeptidase</keyword>
<comment type="caution">
    <text evidence="21">The sequence shown here is derived from an EMBL/GenBank/DDBJ whole genome shotgun (WGS) entry which is preliminary data.</text>
</comment>
<evidence type="ECO:0000256" key="8">
    <source>
        <dbReference type="ARBA" id="ARBA00022679"/>
    </source>
</evidence>
<organism evidence="21 22">
    <name type="scientific">Texcoconibacillus texcoconensis</name>
    <dbReference type="NCBI Taxonomy" id="1095777"/>
    <lineage>
        <taxon>Bacteria</taxon>
        <taxon>Bacillati</taxon>
        <taxon>Bacillota</taxon>
        <taxon>Bacilli</taxon>
        <taxon>Bacillales</taxon>
        <taxon>Bacillaceae</taxon>
        <taxon>Texcoconibacillus</taxon>
    </lineage>
</organism>
<dbReference type="PANTHER" id="PTHR32282:SF11">
    <property type="entry name" value="PENICILLIN-BINDING PROTEIN 1B"/>
    <property type="match status" value="1"/>
</dbReference>
<dbReference type="SUPFAM" id="SSF53955">
    <property type="entry name" value="Lysozyme-like"/>
    <property type="match status" value="1"/>
</dbReference>
<dbReference type="InterPro" id="IPR023346">
    <property type="entry name" value="Lysozyme-like_dom_sf"/>
</dbReference>
<evidence type="ECO:0000256" key="4">
    <source>
        <dbReference type="ARBA" id="ARBA00022475"/>
    </source>
</evidence>
<feature type="domain" description="Penicillin-binding protein transpeptidase" evidence="19">
    <location>
        <begin position="329"/>
        <end position="601"/>
    </location>
</feature>
<evidence type="ECO:0000313" key="22">
    <source>
        <dbReference type="Proteomes" id="UP000551878"/>
    </source>
</evidence>
<dbReference type="RefSeq" id="WP_184664560.1">
    <property type="nucleotide sequence ID" value="NZ_JACHHB010000010.1"/>
</dbReference>
<dbReference type="AlphaFoldDB" id="A0A840QRY9"/>
<evidence type="ECO:0000256" key="16">
    <source>
        <dbReference type="ARBA" id="ARBA00049902"/>
    </source>
</evidence>
<keyword evidence="8" id="KW-0808">Transferase</keyword>
<keyword evidence="18" id="KW-1133">Transmembrane helix</keyword>
<dbReference type="InterPro" id="IPR012338">
    <property type="entry name" value="Beta-lactam/transpept-like"/>
</dbReference>
<dbReference type="GO" id="GO:0009002">
    <property type="term" value="F:serine-type D-Ala-D-Ala carboxypeptidase activity"/>
    <property type="evidence" value="ECO:0007669"/>
    <property type="project" value="UniProtKB-EC"/>
</dbReference>
<protein>
    <submittedName>
        <fullName evidence="21">1A family penicillin-binding protein</fullName>
    </submittedName>
</protein>
<dbReference type="Gene3D" id="3.40.710.10">
    <property type="entry name" value="DD-peptidase/beta-lactamase superfamily"/>
    <property type="match status" value="1"/>
</dbReference>
<dbReference type="GO" id="GO:0009252">
    <property type="term" value="P:peptidoglycan biosynthetic process"/>
    <property type="evidence" value="ECO:0007669"/>
    <property type="project" value="UniProtKB-KW"/>
</dbReference>
<dbReference type="GO" id="GO:0008955">
    <property type="term" value="F:peptidoglycan glycosyltransferase activity"/>
    <property type="evidence" value="ECO:0007669"/>
    <property type="project" value="UniProtKB-EC"/>
</dbReference>
<evidence type="ECO:0000256" key="12">
    <source>
        <dbReference type="ARBA" id="ARBA00023136"/>
    </source>
</evidence>
<dbReference type="SUPFAM" id="SSF56601">
    <property type="entry name" value="beta-lactamase/transpeptidase-like"/>
    <property type="match status" value="1"/>
</dbReference>
<dbReference type="GO" id="GO:0008360">
    <property type="term" value="P:regulation of cell shape"/>
    <property type="evidence" value="ECO:0007669"/>
    <property type="project" value="UniProtKB-KW"/>
</dbReference>
<dbReference type="GO" id="GO:0071555">
    <property type="term" value="P:cell wall organization"/>
    <property type="evidence" value="ECO:0007669"/>
    <property type="project" value="UniProtKB-KW"/>
</dbReference>
<dbReference type="NCBIfam" id="TIGR02074">
    <property type="entry name" value="PBP_1a_fam"/>
    <property type="match status" value="1"/>
</dbReference>
<proteinExistence type="inferred from homology"/>
<feature type="region of interest" description="Disordered" evidence="17">
    <location>
        <begin position="661"/>
        <end position="684"/>
    </location>
</feature>
<evidence type="ECO:0000256" key="17">
    <source>
        <dbReference type="SAM" id="MobiDB-lite"/>
    </source>
</evidence>
<dbReference type="Gene3D" id="1.10.3810.10">
    <property type="entry name" value="Biosynthetic peptidoglycan transglycosylase-like"/>
    <property type="match status" value="1"/>
</dbReference>
<feature type="transmembrane region" description="Helical" evidence="18">
    <location>
        <begin position="20"/>
        <end position="43"/>
    </location>
</feature>
<dbReference type="PANTHER" id="PTHR32282">
    <property type="entry name" value="BINDING PROTEIN TRANSPEPTIDASE, PUTATIVE-RELATED"/>
    <property type="match status" value="1"/>
</dbReference>
<dbReference type="InterPro" id="IPR050396">
    <property type="entry name" value="Glycosyltr_51/Transpeptidase"/>
</dbReference>
<evidence type="ECO:0000256" key="14">
    <source>
        <dbReference type="ARBA" id="ARBA00023316"/>
    </source>
</evidence>
<dbReference type="Pfam" id="PF00905">
    <property type="entry name" value="Transpeptidase"/>
    <property type="match status" value="1"/>
</dbReference>
<comment type="catalytic activity">
    <reaction evidence="15">
        <text>Preferential cleavage: (Ac)2-L-Lys-D-Ala-|-D-Ala. Also transpeptidation of peptidyl-alanyl moieties that are N-acyl substituents of D-alanine.</text>
        <dbReference type="EC" id="3.4.16.4"/>
    </reaction>
</comment>
<evidence type="ECO:0000256" key="2">
    <source>
        <dbReference type="ARBA" id="ARBA00007090"/>
    </source>
</evidence>
<keyword evidence="9" id="KW-0378">Hydrolase</keyword>
<keyword evidence="12 18" id="KW-0472">Membrane</keyword>
<keyword evidence="7" id="KW-0328">Glycosyltransferase</keyword>
<keyword evidence="6" id="KW-0645">Protease</keyword>
<dbReference type="GO" id="GO:0030288">
    <property type="term" value="C:outer membrane-bounded periplasmic space"/>
    <property type="evidence" value="ECO:0007669"/>
    <property type="project" value="TreeGrafter"/>
</dbReference>
<evidence type="ECO:0000256" key="13">
    <source>
        <dbReference type="ARBA" id="ARBA00023268"/>
    </source>
</evidence>
<comment type="similarity">
    <text evidence="3">In the N-terminal section; belongs to the glycosyltransferase 51 family.</text>
</comment>
<keyword evidence="4" id="KW-1003">Cell membrane</keyword>
<evidence type="ECO:0000256" key="15">
    <source>
        <dbReference type="ARBA" id="ARBA00034000"/>
    </source>
</evidence>
<dbReference type="InterPro" id="IPR001264">
    <property type="entry name" value="Glyco_trans_51"/>
</dbReference>
<sequence>MEVLTRRAYRRKRRFLRRTIRFALLVTVLIMAAIASILTYAYVQEPPPLTVSESSVVYSSNDEVIGEYHLNENRRWVSLDDIDDSVIQATLAVEDRKFFEHTGFDITGIARAGLTNVMSGSITQGASTITQQYARNLFLTHDQTWVRKWNEAMYALRLEMNYSKKEILEGYLNTIYYGNGAYGIEAAANEYFGKSAKDLSVSEAALLVGIPRGPSIYSPFIDEERAKHRQHTVLKRMDEEGYITEKERYEYQEQSLSYAHSEGVENDGIAPHFQDTVYQTLVNTYGIDPEKLQSGGLEVHTTIDTDMQRKAEEWVRKEIPEDSQLESALLALDPRNGKVRAMVGSKDYQESQFNRTTQALRQPGSTFKPMLYAAALENGLNPASMLKSEETTFLYDEGREDYSPGNFGDSYADDFITMQQALAVSDNIYAMKTHFFLGFDTLADIAERFGISTPLATNPSLALGTGQVSMIDMVNSYSPFANKGNKPEPIMIEKVINSDGEILVENEPESKSVIDADIAYVMTDMLTGMFNNDLSADYASVTGRSVRHLIERPVAGKSGSTSTDSWMIGYTPQLLGGVWVGYDEKDKLKYEDTQHAKRIWAQFIEDALSEELTLPFSKPDGIIEVDINPETGRLATEDCPVQHTTAFIEGTEPSIYCTKHLGDKDEEEQDNYRQEKRDREKHKKERFMDKLKKWFEGSS</sequence>
<dbReference type="GO" id="GO:0008658">
    <property type="term" value="F:penicillin binding"/>
    <property type="evidence" value="ECO:0007669"/>
    <property type="project" value="InterPro"/>
</dbReference>
<keyword evidence="22" id="KW-1185">Reference proteome</keyword>
<evidence type="ECO:0000256" key="7">
    <source>
        <dbReference type="ARBA" id="ARBA00022676"/>
    </source>
</evidence>
<keyword evidence="14" id="KW-0961">Cell wall biogenesis/degradation</keyword>
<reference evidence="21 22" key="1">
    <citation type="submission" date="2020-08" db="EMBL/GenBank/DDBJ databases">
        <title>Genomic Encyclopedia of Type Strains, Phase IV (KMG-IV): sequencing the most valuable type-strain genomes for metagenomic binning, comparative biology and taxonomic classification.</title>
        <authorList>
            <person name="Goeker M."/>
        </authorList>
    </citation>
    <scope>NUCLEOTIDE SEQUENCE [LARGE SCALE GENOMIC DNA]</scope>
    <source>
        <strain evidence="21 22">DSM 24696</strain>
    </source>
</reference>
<dbReference type="GO" id="GO:0005886">
    <property type="term" value="C:plasma membrane"/>
    <property type="evidence" value="ECO:0007669"/>
    <property type="project" value="UniProtKB-SubCell"/>
</dbReference>
<evidence type="ECO:0000256" key="5">
    <source>
        <dbReference type="ARBA" id="ARBA00022645"/>
    </source>
</evidence>
<evidence type="ECO:0000256" key="9">
    <source>
        <dbReference type="ARBA" id="ARBA00022801"/>
    </source>
</evidence>
<comment type="subcellular location">
    <subcellularLocation>
        <location evidence="1">Cell membrane</location>
    </subcellularLocation>
</comment>
<evidence type="ECO:0000313" key="21">
    <source>
        <dbReference type="EMBL" id="MBB5174125.1"/>
    </source>
</evidence>
<dbReference type="InterPro" id="IPR001460">
    <property type="entry name" value="PCN-bd_Tpept"/>
</dbReference>
<evidence type="ECO:0000259" key="20">
    <source>
        <dbReference type="Pfam" id="PF00912"/>
    </source>
</evidence>
<evidence type="ECO:0000256" key="10">
    <source>
        <dbReference type="ARBA" id="ARBA00022960"/>
    </source>
</evidence>